<evidence type="ECO:0000259" key="3">
    <source>
        <dbReference type="Pfam" id="PF06725"/>
    </source>
</evidence>
<feature type="signal peptide" evidence="2">
    <location>
        <begin position="1"/>
        <end position="17"/>
    </location>
</feature>
<evidence type="ECO:0000256" key="1">
    <source>
        <dbReference type="SAM" id="Coils"/>
    </source>
</evidence>
<gene>
    <name evidence="4" type="ORF">H9Q80_07120</name>
</gene>
<feature type="chain" id="PRO_5039102389" evidence="2">
    <location>
        <begin position="18"/>
        <end position="261"/>
    </location>
</feature>
<accession>A0A7G9GSC3</accession>
<keyword evidence="5" id="KW-1185">Reference proteome</keyword>
<dbReference type="GO" id="GO:0004553">
    <property type="term" value="F:hydrolase activity, hydrolyzing O-glycosyl compounds"/>
    <property type="evidence" value="ECO:0007669"/>
    <property type="project" value="InterPro"/>
</dbReference>
<sequence length="261" mass="28577">MKSRRILLFALFTCVFALYGCVSSVSESASQRSLTVNIDKMTLKNVSDNSMLLPIRKDSVQKEDIMRVINGTYNDQPRVRNLGGQLSTKIAMEQVAKDYKKQVREKQKKLEEEKKKAEALKKQKEEEEASTFVGKLTTYGVDCYGCSFSNGRGSTATGIALDMYQGVQQADGSFQPGIKYGNYYVVAADPGIPMYSILKISNHGLSGSGISLDEPFYAIVLDRGGAIYGGHLDLYIGSESSGAVQHVLQTTPKVQIVRSGA</sequence>
<dbReference type="Proteomes" id="UP000515856">
    <property type="component" value="Chromosome"/>
</dbReference>
<dbReference type="KEGG" id="ehn:H9Q80_07120"/>
<name>A0A7G9GSC3_9FIRM</name>
<organism evidence="4 5">
    <name type="scientific">[Eubacterium] hominis</name>
    <dbReference type="NCBI Taxonomy" id="2764325"/>
    <lineage>
        <taxon>Bacteria</taxon>
        <taxon>Bacillati</taxon>
        <taxon>Bacillota</taxon>
        <taxon>Erysipelotrichia</taxon>
        <taxon>Erysipelotrichales</taxon>
        <taxon>Erysipelotrichaceae</taxon>
        <taxon>Amedibacillus</taxon>
    </lineage>
</organism>
<dbReference type="Pfam" id="PF06725">
    <property type="entry name" value="3D"/>
    <property type="match status" value="1"/>
</dbReference>
<dbReference type="RefSeq" id="WP_178695031.1">
    <property type="nucleotide sequence ID" value="NZ_CP060636.1"/>
</dbReference>
<feature type="coiled-coil region" evidence="1">
    <location>
        <begin position="89"/>
        <end position="130"/>
    </location>
</feature>
<dbReference type="AlphaFoldDB" id="A0A7G9GSC3"/>
<protein>
    <submittedName>
        <fullName evidence="4">3D domain-containing protein</fullName>
    </submittedName>
</protein>
<proteinExistence type="predicted"/>
<dbReference type="PROSITE" id="PS51257">
    <property type="entry name" value="PROKAR_LIPOPROTEIN"/>
    <property type="match status" value="1"/>
</dbReference>
<evidence type="ECO:0000313" key="4">
    <source>
        <dbReference type="EMBL" id="QNM13705.1"/>
    </source>
</evidence>
<keyword evidence="1" id="KW-0175">Coiled coil</keyword>
<dbReference type="InterPro" id="IPR010611">
    <property type="entry name" value="3D_dom"/>
</dbReference>
<dbReference type="GO" id="GO:0019867">
    <property type="term" value="C:outer membrane"/>
    <property type="evidence" value="ECO:0007669"/>
    <property type="project" value="InterPro"/>
</dbReference>
<keyword evidence="2" id="KW-0732">Signal</keyword>
<dbReference type="CDD" id="cd22784">
    <property type="entry name" value="DPBB_MltA_YuiC-like"/>
    <property type="match status" value="1"/>
</dbReference>
<reference evidence="4 5" key="1">
    <citation type="submission" date="2020-08" db="EMBL/GenBank/DDBJ databases">
        <authorList>
            <person name="Liu C."/>
            <person name="Sun Q."/>
        </authorList>
    </citation>
    <scope>NUCLEOTIDE SEQUENCE [LARGE SCALE GENOMIC DNA]</scope>
    <source>
        <strain evidence="4 5">NSJ-61</strain>
    </source>
</reference>
<feature type="domain" description="3D" evidence="3">
    <location>
        <begin position="185"/>
        <end position="240"/>
    </location>
</feature>
<dbReference type="GO" id="GO:0009254">
    <property type="term" value="P:peptidoglycan turnover"/>
    <property type="evidence" value="ECO:0007669"/>
    <property type="project" value="InterPro"/>
</dbReference>
<evidence type="ECO:0000313" key="5">
    <source>
        <dbReference type="Proteomes" id="UP000515856"/>
    </source>
</evidence>
<dbReference type="EMBL" id="CP060636">
    <property type="protein sequence ID" value="QNM13705.1"/>
    <property type="molecule type" value="Genomic_DNA"/>
</dbReference>
<evidence type="ECO:0000256" key="2">
    <source>
        <dbReference type="SAM" id="SignalP"/>
    </source>
</evidence>